<organism evidence="2 3">
    <name type="scientific">Idiomarina rhizosphaerae</name>
    <dbReference type="NCBI Taxonomy" id="2961572"/>
    <lineage>
        <taxon>Bacteria</taxon>
        <taxon>Pseudomonadati</taxon>
        <taxon>Pseudomonadota</taxon>
        <taxon>Gammaproteobacteria</taxon>
        <taxon>Alteromonadales</taxon>
        <taxon>Idiomarinaceae</taxon>
        <taxon>Idiomarina</taxon>
    </lineage>
</organism>
<dbReference type="InterPro" id="IPR053144">
    <property type="entry name" value="Acetyltransferase_Butenolide"/>
</dbReference>
<dbReference type="SUPFAM" id="SSF55729">
    <property type="entry name" value="Acyl-CoA N-acyltransferases (Nat)"/>
    <property type="match status" value="1"/>
</dbReference>
<evidence type="ECO:0000259" key="1">
    <source>
        <dbReference type="PROSITE" id="PS51186"/>
    </source>
</evidence>
<gene>
    <name evidence="2" type="ORF">NJR55_08320</name>
</gene>
<dbReference type="PROSITE" id="PS51186">
    <property type="entry name" value="GNAT"/>
    <property type="match status" value="1"/>
</dbReference>
<dbReference type="EMBL" id="JAMZDE010000007">
    <property type="protein sequence ID" value="MCP1339600.1"/>
    <property type="molecule type" value="Genomic_DNA"/>
</dbReference>
<dbReference type="RefSeq" id="WP_253619525.1">
    <property type="nucleotide sequence ID" value="NZ_JAMZDE010000007.1"/>
</dbReference>
<dbReference type="AlphaFoldDB" id="A0A9X2JT82"/>
<dbReference type="PANTHER" id="PTHR43233:SF1">
    <property type="entry name" value="FAMILY N-ACETYLTRANSFERASE, PUTATIVE (AFU_ORTHOLOGUE AFUA_6G03350)-RELATED"/>
    <property type="match status" value="1"/>
</dbReference>
<keyword evidence="3" id="KW-1185">Reference proteome</keyword>
<comment type="caution">
    <text evidence="2">The sequence shown here is derived from an EMBL/GenBank/DDBJ whole genome shotgun (WGS) entry which is preliminary data.</text>
</comment>
<dbReference type="InterPro" id="IPR000182">
    <property type="entry name" value="GNAT_dom"/>
</dbReference>
<dbReference type="Gene3D" id="3.40.630.30">
    <property type="match status" value="1"/>
</dbReference>
<evidence type="ECO:0000313" key="2">
    <source>
        <dbReference type="EMBL" id="MCP1339600.1"/>
    </source>
</evidence>
<dbReference type="InterPro" id="IPR016181">
    <property type="entry name" value="Acyl_CoA_acyltransferase"/>
</dbReference>
<protein>
    <submittedName>
        <fullName evidence="2">GNAT family N-acetyltransferase</fullName>
    </submittedName>
</protein>
<dbReference type="GO" id="GO:0016747">
    <property type="term" value="F:acyltransferase activity, transferring groups other than amino-acyl groups"/>
    <property type="evidence" value="ECO:0007669"/>
    <property type="project" value="InterPro"/>
</dbReference>
<feature type="domain" description="N-acetyltransferase" evidence="1">
    <location>
        <begin position="6"/>
        <end position="141"/>
    </location>
</feature>
<evidence type="ECO:0000313" key="3">
    <source>
        <dbReference type="Proteomes" id="UP001139474"/>
    </source>
</evidence>
<proteinExistence type="predicted"/>
<name>A0A9X2JT82_9GAMM</name>
<dbReference type="Proteomes" id="UP001139474">
    <property type="component" value="Unassembled WGS sequence"/>
</dbReference>
<dbReference type="PANTHER" id="PTHR43233">
    <property type="entry name" value="FAMILY N-ACETYLTRANSFERASE, PUTATIVE (AFU_ORTHOLOGUE AFUA_6G03350)-RELATED"/>
    <property type="match status" value="1"/>
</dbReference>
<sequence>MKKLNYIINDEPPTAREYLELRGKLGWDSVEQNIAKKSLDNSLFNVSIRHAENLIGMARVVGDGFIYFYIQDVLVSPEYQGYGIGRVLMERVENYLSKACPEGSTIGLLAAKGKEAFYQNYEFIARDGENLGKGMCRFVRK</sequence>
<accession>A0A9X2JT82</accession>
<dbReference type="Pfam" id="PF13673">
    <property type="entry name" value="Acetyltransf_10"/>
    <property type="match status" value="1"/>
</dbReference>
<dbReference type="CDD" id="cd04301">
    <property type="entry name" value="NAT_SF"/>
    <property type="match status" value="1"/>
</dbReference>
<reference evidence="2" key="1">
    <citation type="submission" date="2022-06" db="EMBL/GenBank/DDBJ databases">
        <title>Idiomarina rhizosphaerae M1R2S28.</title>
        <authorList>
            <person name="Sun J.-Q."/>
            <person name="Li L.-F."/>
        </authorList>
    </citation>
    <scope>NUCLEOTIDE SEQUENCE</scope>
    <source>
        <strain evidence="2">M1R2S28</strain>
    </source>
</reference>